<dbReference type="InterPro" id="IPR036282">
    <property type="entry name" value="Glutathione-S-Trfase_C_sf"/>
</dbReference>
<reference evidence="2" key="2">
    <citation type="journal article" date="2023" name="IMA Fungus">
        <title>Comparative genomic study of the Penicillium genus elucidates a diverse pangenome and 15 lateral gene transfer events.</title>
        <authorList>
            <person name="Petersen C."/>
            <person name="Sorensen T."/>
            <person name="Nielsen M.R."/>
            <person name="Sondergaard T.E."/>
            <person name="Sorensen J.L."/>
            <person name="Fitzpatrick D.A."/>
            <person name="Frisvad J.C."/>
            <person name="Nielsen K.L."/>
        </authorList>
    </citation>
    <scope>NUCLEOTIDE SEQUENCE</scope>
    <source>
        <strain evidence="2">IBT 29864</strain>
    </source>
</reference>
<dbReference type="InterPro" id="IPR054416">
    <property type="entry name" value="GST_UstS-like_C"/>
</dbReference>
<dbReference type="EMBL" id="JAPZBS010000001">
    <property type="protein sequence ID" value="KAJ5389512.1"/>
    <property type="molecule type" value="Genomic_DNA"/>
</dbReference>
<organism evidence="2 3">
    <name type="scientific">Penicillium cataractarum</name>
    <dbReference type="NCBI Taxonomy" id="2100454"/>
    <lineage>
        <taxon>Eukaryota</taxon>
        <taxon>Fungi</taxon>
        <taxon>Dikarya</taxon>
        <taxon>Ascomycota</taxon>
        <taxon>Pezizomycotina</taxon>
        <taxon>Eurotiomycetes</taxon>
        <taxon>Eurotiomycetidae</taxon>
        <taxon>Eurotiales</taxon>
        <taxon>Aspergillaceae</taxon>
        <taxon>Penicillium</taxon>
    </lineage>
</organism>
<accession>A0A9X0B678</accession>
<dbReference type="RefSeq" id="XP_056560240.1">
    <property type="nucleotide sequence ID" value="XM_056693511.1"/>
</dbReference>
<sequence>MTDPEPIHFFDLFSDLPGQQSYHDQHHSPIELIKLTRYILGPSKSWSHNTLKTRAVLNFKGIPYTQSWISYPDIKPLAISLGLSPNEQGRPFTLPAIIHKSSVDSNPSGAMMDSLQIAIHLDQLYPSPPLFPSGHASYALFIAVGKIMSLLEPGFRPFVIPRVAEHLDARGQKYFHETRSAALGKPLSEVRPTDIDTIDKLWSLVETESVALIFMLKGLEGKKGPFFEGSKPGYADLFLACQLAFIERFDKDLFGKFLDLGDGEIAALYDACVPWLDGQGEDMEWLIPPGSSS</sequence>
<proteinExistence type="predicted"/>
<comment type="caution">
    <text evidence="2">The sequence shown here is derived from an EMBL/GenBank/DDBJ whole genome shotgun (WGS) entry which is preliminary data.</text>
</comment>
<dbReference type="Gene3D" id="3.40.30.10">
    <property type="entry name" value="Glutaredoxin"/>
    <property type="match status" value="1"/>
</dbReference>
<evidence type="ECO:0000313" key="2">
    <source>
        <dbReference type="EMBL" id="KAJ5389512.1"/>
    </source>
</evidence>
<dbReference type="SUPFAM" id="SSF52833">
    <property type="entry name" value="Thioredoxin-like"/>
    <property type="match status" value="1"/>
</dbReference>
<evidence type="ECO:0000313" key="3">
    <source>
        <dbReference type="Proteomes" id="UP001147782"/>
    </source>
</evidence>
<feature type="domain" description="Glutathione S-transferase UstS-like C-terminal" evidence="1">
    <location>
        <begin position="151"/>
        <end position="275"/>
    </location>
</feature>
<evidence type="ECO:0000259" key="1">
    <source>
        <dbReference type="Pfam" id="PF22041"/>
    </source>
</evidence>
<dbReference type="InterPro" id="IPR036249">
    <property type="entry name" value="Thioredoxin-like_sf"/>
</dbReference>
<dbReference type="AlphaFoldDB" id="A0A9X0B678"/>
<reference evidence="2" key="1">
    <citation type="submission" date="2022-11" db="EMBL/GenBank/DDBJ databases">
        <authorList>
            <person name="Petersen C."/>
        </authorList>
    </citation>
    <scope>NUCLEOTIDE SEQUENCE</scope>
    <source>
        <strain evidence="2">IBT 29864</strain>
    </source>
</reference>
<dbReference type="Pfam" id="PF22041">
    <property type="entry name" value="GST_C_7"/>
    <property type="match status" value="1"/>
</dbReference>
<dbReference type="Gene3D" id="1.20.1050.10">
    <property type="match status" value="1"/>
</dbReference>
<gene>
    <name evidence="2" type="ORF">N7496_000580</name>
</gene>
<dbReference type="Proteomes" id="UP001147782">
    <property type="component" value="Unassembled WGS sequence"/>
</dbReference>
<dbReference type="SUPFAM" id="SSF47616">
    <property type="entry name" value="GST C-terminal domain-like"/>
    <property type="match status" value="1"/>
</dbReference>
<protein>
    <recommendedName>
        <fullName evidence="1">Glutathione S-transferase UstS-like C-terminal domain-containing protein</fullName>
    </recommendedName>
</protein>
<keyword evidence="3" id="KW-1185">Reference proteome</keyword>
<name>A0A9X0B678_9EURO</name>
<dbReference type="GeneID" id="81432688"/>
<dbReference type="OrthoDB" id="4951845at2759"/>